<dbReference type="PANTHER" id="PTHR23232">
    <property type="entry name" value="KRAB DOMAIN C2H2 ZINC FINGER"/>
    <property type="match status" value="1"/>
</dbReference>
<dbReference type="Pfam" id="PF01352">
    <property type="entry name" value="KRAB"/>
    <property type="match status" value="1"/>
</dbReference>
<evidence type="ECO:0000313" key="3">
    <source>
        <dbReference type="Proteomes" id="UP000551758"/>
    </source>
</evidence>
<accession>A0A7J7EMZ2</accession>
<feature type="non-terminal residue" evidence="2">
    <location>
        <position position="1"/>
    </location>
</feature>
<dbReference type="PROSITE" id="PS50805">
    <property type="entry name" value="KRAB"/>
    <property type="match status" value="1"/>
</dbReference>
<evidence type="ECO:0000313" key="2">
    <source>
        <dbReference type="EMBL" id="KAF5917067.1"/>
    </source>
</evidence>
<dbReference type="CDD" id="cd07765">
    <property type="entry name" value="KRAB_A-box"/>
    <property type="match status" value="1"/>
</dbReference>
<feature type="domain" description="KRAB" evidence="1">
    <location>
        <begin position="3"/>
        <end position="73"/>
    </location>
</feature>
<reference evidence="2 3" key="1">
    <citation type="journal article" date="2020" name="Mol. Biol. Evol.">
        <title>Interspecific Gene Flow and the Evolution of Specialization in Black and White Rhinoceros.</title>
        <authorList>
            <person name="Moodley Y."/>
            <person name="Westbury M.V."/>
            <person name="Russo I.M."/>
            <person name="Gopalakrishnan S."/>
            <person name="Rakotoarivelo A."/>
            <person name="Olsen R.A."/>
            <person name="Prost S."/>
            <person name="Tunstall T."/>
            <person name="Ryder O.A."/>
            <person name="Dalen L."/>
            <person name="Bruford M.W."/>
        </authorList>
    </citation>
    <scope>NUCLEOTIDE SEQUENCE [LARGE SCALE GENOMIC DNA]</scope>
    <source>
        <strain evidence="2">SBR-YM</strain>
        <tissue evidence="2">Skin</tissue>
    </source>
</reference>
<feature type="non-terminal residue" evidence="2">
    <location>
        <position position="184"/>
    </location>
</feature>
<dbReference type="EMBL" id="JACDTQ010002604">
    <property type="protein sequence ID" value="KAF5917067.1"/>
    <property type="molecule type" value="Genomic_DNA"/>
</dbReference>
<dbReference type="InterPro" id="IPR001909">
    <property type="entry name" value="KRAB"/>
</dbReference>
<protein>
    <recommendedName>
        <fullName evidence="1">KRAB domain-containing protein</fullName>
    </recommendedName>
</protein>
<dbReference type="Gene3D" id="6.10.140.140">
    <property type="match status" value="1"/>
</dbReference>
<gene>
    <name evidence="2" type="ORF">HPG69_013992</name>
</gene>
<comment type="caution">
    <text evidence="2">The sequence shown here is derived from an EMBL/GenBank/DDBJ whole genome shotgun (WGS) entry which is preliminary data.</text>
</comment>
<evidence type="ECO:0000259" key="1">
    <source>
        <dbReference type="PROSITE" id="PS50805"/>
    </source>
</evidence>
<proteinExistence type="predicted"/>
<dbReference type="Proteomes" id="UP000551758">
    <property type="component" value="Unassembled WGS sequence"/>
</dbReference>
<dbReference type="GO" id="GO:0006355">
    <property type="term" value="P:regulation of DNA-templated transcription"/>
    <property type="evidence" value="ECO:0007669"/>
    <property type="project" value="InterPro"/>
</dbReference>
<dbReference type="InterPro" id="IPR050169">
    <property type="entry name" value="Krueppel_C2H2_ZnF"/>
</dbReference>
<keyword evidence="3" id="KW-1185">Reference proteome</keyword>
<sequence>ESLTFDDVAVKFTWEEWQLLDPDQKDLCQDVMLENYSNLVSLGYQACKPDALSKLERGELWTVEDEIHGQTHPEIRKVGPLQHQFQNQSSRKSMKQCCEHNMFADIVDESKSHFLLKQNCDMLDSCEKPLKSNLSFENQNRSCNLQNSAEFNGDKKSLLYANHEQFYTEFKFPVSAKPINNKSQ</sequence>
<name>A0A7J7EMZ2_DICBM</name>
<dbReference type="InterPro" id="IPR036051">
    <property type="entry name" value="KRAB_dom_sf"/>
</dbReference>
<organism evidence="2 3">
    <name type="scientific">Diceros bicornis minor</name>
    <name type="common">South-central black rhinoceros</name>
    <dbReference type="NCBI Taxonomy" id="77932"/>
    <lineage>
        <taxon>Eukaryota</taxon>
        <taxon>Metazoa</taxon>
        <taxon>Chordata</taxon>
        <taxon>Craniata</taxon>
        <taxon>Vertebrata</taxon>
        <taxon>Euteleostomi</taxon>
        <taxon>Mammalia</taxon>
        <taxon>Eutheria</taxon>
        <taxon>Laurasiatheria</taxon>
        <taxon>Perissodactyla</taxon>
        <taxon>Rhinocerotidae</taxon>
        <taxon>Diceros</taxon>
    </lineage>
</organism>
<dbReference type="SUPFAM" id="SSF109640">
    <property type="entry name" value="KRAB domain (Kruppel-associated box)"/>
    <property type="match status" value="1"/>
</dbReference>
<dbReference type="PANTHER" id="PTHR23232:SF161">
    <property type="entry name" value="KRAB DOMAIN-CONTAINING PROTEIN"/>
    <property type="match status" value="1"/>
</dbReference>
<dbReference type="SMART" id="SM00349">
    <property type="entry name" value="KRAB"/>
    <property type="match status" value="1"/>
</dbReference>
<dbReference type="AlphaFoldDB" id="A0A7J7EMZ2"/>